<evidence type="ECO:0000256" key="2">
    <source>
        <dbReference type="ARBA" id="ARBA00023125"/>
    </source>
</evidence>
<dbReference type="SUPFAM" id="SSF56349">
    <property type="entry name" value="DNA breaking-rejoining enzymes"/>
    <property type="match status" value="1"/>
</dbReference>
<keyword evidence="3" id="KW-0233">DNA recombination</keyword>
<dbReference type="Gene3D" id="1.10.443.10">
    <property type="entry name" value="Intergrase catalytic core"/>
    <property type="match status" value="1"/>
</dbReference>
<dbReference type="Gene3D" id="1.10.150.130">
    <property type="match status" value="1"/>
</dbReference>
<dbReference type="GO" id="GO:0006310">
    <property type="term" value="P:DNA recombination"/>
    <property type="evidence" value="ECO:0007669"/>
    <property type="project" value="UniProtKB-KW"/>
</dbReference>
<gene>
    <name evidence="6" type="primary">Int-Tn_9</name>
    <name evidence="6" type="ORF">ERS852444_03539</name>
</gene>
<evidence type="ECO:0000313" key="6">
    <source>
        <dbReference type="EMBL" id="CUN31017.1"/>
    </source>
</evidence>
<evidence type="ECO:0000256" key="3">
    <source>
        <dbReference type="ARBA" id="ARBA00023172"/>
    </source>
</evidence>
<dbReference type="InterPro" id="IPR010998">
    <property type="entry name" value="Integrase_recombinase_N"/>
</dbReference>
<evidence type="ECO:0000313" key="7">
    <source>
        <dbReference type="Proteomes" id="UP000095453"/>
    </source>
</evidence>
<evidence type="ECO:0000259" key="5">
    <source>
        <dbReference type="PROSITE" id="PS51898"/>
    </source>
</evidence>
<evidence type="ECO:0000256" key="1">
    <source>
        <dbReference type="ARBA" id="ARBA00008857"/>
    </source>
</evidence>
<dbReference type="EMBL" id="CYXX01000050">
    <property type="protein sequence ID" value="CUN31017.1"/>
    <property type="molecule type" value="Genomic_DNA"/>
</dbReference>
<dbReference type="PANTHER" id="PTHR30349">
    <property type="entry name" value="PHAGE INTEGRASE-RELATED"/>
    <property type="match status" value="1"/>
</dbReference>
<dbReference type="Pfam" id="PF00589">
    <property type="entry name" value="Phage_integrase"/>
    <property type="match status" value="1"/>
</dbReference>
<keyword evidence="2" id="KW-0238">DNA-binding</keyword>
<accession>A0A173VXZ1</accession>
<dbReference type="InterPro" id="IPR002104">
    <property type="entry name" value="Integrase_catalytic"/>
</dbReference>
<dbReference type="Proteomes" id="UP000095453">
    <property type="component" value="Unassembled WGS sequence"/>
</dbReference>
<sequence>MENHEKTLTESISDAKMEFERLQALLSEKEAEMKREEILKKHTTPITFLEGRGRWTTRVNGKQKTLKSRKELEDWIVSQYSETATAKTLDDIAEAWFSIDEKRSTDRTLVKHRGWYERFLKNSPLFTKNIQDITIDDGYEWVSYCLSIYPHMTRKYFTNVRSVLNGIMQYAIDKRLLTYNPIANMKLGKDVFCIPDKTREEDTVFSTVERTSVCKFSMNEAEATGEAKYYAIALLFELPLRDGELCALTWGNIIKDIKGNSKLVIERQLVTDCTSGKAKGYRIVNYGKTRAAYREITLSERAIQILDRVKFLNTQKGYPTTQSDFIFMRKYKGIVCGCTQRCFDPFLRKYCKEAGMLVIKSPHDVRRTVCTNLYLNGMPPKRIQKVMGHETLEQTLEYIRSTNDDLEDSQFFNLLNQAAPDNVIPMKTKVG</sequence>
<proteinExistence type="inferred from homology"/>
<keyword evidence="4" id="KW-0175">Coiled coil</keyword>
<protein>
    <submittedName>
        <fullName evidence="6">Integrase</fullName>
    </submittedName>
</protein>
<dbReference type="AlphaFoldDB" id="A0A173VXZ1"/>
<dbReference type="RefSeq" id="WP_055172325.1">
    <property type="nucleotide sequence ID" value="NZ_CYXX01000050.1"/>
</dbReference>
<reference evidence="6 7" key="1">
    <citation type="submission" date="2015-09" db="EMBL/GenBank/DDBJ databases">
        <authorList>
            <consortium name="Pathogen Informatics"/>
        </authorList>
    </citation>
    <scope>NUCLEOTIDE SEQUENCE [LARGE SCALE GENOMIC DNA]</scope>
    <source>
        <strain evidence="6 7">2789STDY5608887</strain>
    </source>
</reference>
<comment type="similarity">
    <text evidence="1">Belongs to the 'phage' integrase family.</text>
</comment>
<feature type="coiled-coil region" evidence="4">
    <location>
        <begin position="12"/>
        <end position="39"/>
    </location>
</feature>
<dbReference type="GO" id="GO:0015074">
    <property type="term" value="P:DNA integration"/>
    <property type="evidence" value="ECO:0007669"/>
    <property type="project" value="InterPro"/>
</dbReference>
<evidence type="ECO:0000256" key="4">
    <source>
        <dbReference type="SAM" id="Coils"/>
    </source>
</evidence>
<name>A0A173VXZ1_9FIRM</name>
<dbReference type="InterPro" id="IPR013762">
    <property type="entry name" value="Integrase-like_cat_sf"/>
</dbReference>
<organism evidence="6 7">
    <name type="scientific">Roseburia inulinivorans</name>
    <dbReference type="NCBI Taxonomy" id="360807"/>
    <lineage>
        <taxon>Bacteria</taxon>
        <taxon>Bacillati</taxon>
        <taxon>Bacillota</taxon>
        <taxon>Clostridia</taxon>
        <taxon>Lachnospirales</taxon>
        <taxon>Lachnospiraceae</taxon>
        <taxon>Roseburia</taxon>
    </lineage>
</organism>
<dbReference type="InterPro" id="IPR011010">
    <property type="entry name" value="DNA_brk_join_enz"/>
</dbReference>
<dbReference type="InterPro" id="IPR050090">
    <property type="entry name" value="Tyrosine_recombinase_XerCD"/>
</dbReference>
<dbReference type="PANTHER" id="PTHR30349:SF64">
    <property type="entry name" value="PROPHAGE INTEGRASE INTD-RELATED"/>
    <property type="match status" value="1"/>
</dbReference>
<feature type="domain" description="Tyr recombinase" evidence="5">
    <location>
        <begin position="201"/>
        <end position="411"/>
    </location>
</feature>
<dbReference type="PROSITE" id="PS51898">
    <property type="entry name" value="TYR_RECOMBINASE"/>
    <property type="match status" value="1"/>
</dbReference>
<dbReference type="GO" id="GO:0003677">
    <property type="term" value="F:DNA binding"/>
    <property type="evidence" value="ECO:0007669"/>
    <property type="project" value="UniProtKB-KW"/>
</dbReference>